<evidence type="ECO:0000256" key="1">
    <source>
        <dbReference type="ARBA" id="ARBA00005254"/>
    </source>
</evidence>
<dbReference type="GO" id="GO:0003824">
    <property type="term" value="F:catalytic activity"/>
    <property type="evidence" value="ECO:0007669"/>
    <property type="project" value="UniProtKB-ARBA"/>
</dbReference>
<protein>
    <submittedName>
        <fullName evidence="2">Enoyl-CoA hydratase</fullName>
    </submittedName>
</protein>
<dbReference type="SUPFAM" id="SSF52096">
    <property type="entry name" value="ClpP/crotonase"/>
    <property type="match status" value="1"/>
</dbReference>
<organism evidence="2 3">
    <name type="scientific">Rhodopseudomonas palustris</name>
    <dbReference type="NCBI Taxonomy" id="1076"/>
    <lineage>
        <taxon>Bacteria</taxon>
        <taxon>Pseudomonadati</taxon>
        <taxon>Pseudomonadota</taxon>
        <taxon>Alphaproteobacteria</taxon>
        <taxon>Hyphomicrobiales</taxon>
        <taxon>Nitrobacteraceae</taxon>
        <taxon>Rhodopseudomonas</taxon>
    </lineage>
</organism>
<reference evidence="2 3" key="1">
    <citation type="submission" date="2014-11" db="EMBL/GenBank/DDBJ databases">
        <title>Genomics and ecophysiology of heterotrophic nitrogen fixing bacteria isolated from estuarine surface water.</title>
        <authorList>
            <person name="Bentzon-Tilia M."/>
            <person name="Severin I."/>
            <person name="Hansen L.H."/>
            <person name="Riemann L."/>
        </authorList>
    </citation>
    <scope>NUCLEOTIDE SEQUENCE [LARGE SCALE GENOMIC DNA]</scope>
    <source>
        <strain evidence="2 3">BAL398</strain>
    </source>
</reference>
<dbReference type="InterPro" id="IPR014748">
    <property type="entry name" value="Enoyl-CoA_hydra_C"/>
</dbReference>
<dbReference type="Gene3D" id="3.90.226.10">
    <property type="entry name" value="2-enoyl-CoA Hydratase, Chain A, domain 1"/>
    <property type="match status" value="1"/>
</dbReference>
<dbReference type="AlphaFoldDB" id="A0A0D7EKK2"/>
<proteinExistence type="inferred from homology"/>
<comment type="caution">
    <text evidence="2">The sequence shown here is derived from an EMBL/GenBank/DDBJ whole genome shotgun (WGS) entry which is preliminary data.</text>
</comment>
<dbReference type="EMBL" id="JXXE01000312">
    <property type="protein sequence ID" value="KIZ41176.1"/>
    <property type="molecule type" value="Genomic_DNA"/>
</dbReference>
<dbReference type="Pfam" id="PF00378">
    <property type="entry name" value="ECH_1"/>
    <property type="match status" value="1"/>
</dbReference>
<gene>
    <name evidence="2" type="ORF">OO17_15795</name>
</gene>
<dbReference type="Gene3D" id="1.10.12.10">
    <property type="entry name" value="Lyase 2-enoyl-coa Hydratase, Chain A, domain 2"/>
    <property type="match status" value="1"/>
</dbReference>
<dbReference type="PANTHER" id="PTHR43802">
    <property type="entry name" value="ENOYL-COA HYDRATASE"/>
    <property type="match status" value="1"/>
</dbReference>
<name>A0A0D7EKK2_RHOPL</name>
<dbReference type="InterPro" id="IPR001753">
    <property type="entry name" value="Enoyl-CoA_hydra/iso"/>
</dbReference>
<dbReference type="RefSeq" id="WP_044412833.1">
    <property type="nucleotide sequence ID" value="NZ_JXXE01000312.1"/>
</dbReference>
<dbReference type="InterPro" id="IPR029045">
    <property type="entry name" value="ClpP/crotonase-like_dom_sf"/>
</dbReference>
<dbReference type="CDD" id="cd06558">
    <property type="entry name" value="crotonase-like"/>
    <property type="match status" value="1"/>
</dbReference>
<comment type="similarity">
    <text evidence="1">Belongs to the enoyl-CoA hydratase/isomerase family.</text>
</comment>
<sequence length="270" mass="30175">MNYQHILYAVEHHIATITLNRPERMNAWNPIMEREVRQAMEAAAKDDGVRVIVLTGAGRAFCAGADMEVLQQIDPDDIRKSESLPGFDMNRRPDWQARYSYYPSIAKPIIGMLNGATAGIGLVHALYCDIRFAADNTVFTTSFARRGLIAEHGISWMLPRIVGHANALDLLLSARRVSSDEALRIGLVNRLYSPDQLREQTYAYARDLADFVSPTAMGVIKRQLYDVPFQSLAEATIDANREMVRALGGADFKEGVASFMEKRPPRFRGG</sequence>
<dbReference type="NCBIfam" id="NF004857">
    <property type="entry name" value="PRK06210.1"/>
    <property type="match status" value="1"/>
</dbReference>
<dbReference type="PATRIC" id="fig|1076.23.peg.3363"/>
<dbReference type="PANTHER" id="PTHR43802:SF1">
    <property type="entry name" value="IP11341P-RELATED"/>
    <property type="match status" value="1"/>
</dbReference>
<evidence type="ECO:0000313" key="2">
    <source>
        <dbReference type="EMBL" id="KIZ41176.1"/>
    </source>
</evidence>
<evidence type="ECO:0000313" key="3">
    <source>
        <dbReference type="Proteomes" id="UP000032515"/>
    </source>
</evidence>
<dbReference type="OrthoDB" id="9777711at2"/>
<dbReference type="Proteomes" id="UP000032515">
    <property type="component" value="Unassembled WGS sequence"/>
</dbReference>
<accession>A0A0D7EKK2</accession>